<keyword evidence="2" id="KW-1185">Reference proteome</keyword>
<reference evidence="1" key="1">
    <citation type="submission" date="2021-05" db="EMBL/GenBank/DDBJ databases">
        <authorList>
            <person name="Scholz U."/>
            <person name="Mascher M."/>
            <person name="Fiebig A."/>
        </authorList>
    </citation>
    <scope>NUCLEOTIDE SEQUENCE [LARGE SCALE GENOMIC DNA]</scope>
</reference>
<accession>A0ACD5V8V1</accession>
<name>A0ACD5V8V1_AVESA</name>
<dbReference type="Proteomes" id="UP001732700">
    <property type="component" value="Chromosome 2D"/>
</dbReference>
<organism evidence="1 2">
    <name type="scientific">Avena sativa</name>
    <name type="common">Oat</name>
    <dbReference type="NCBI Taxonomy" id="4498"/>
    <lineage>
        <taxon>Eukaryota</taxon>
        <taxon>Viridiplantae</taxon>
        <taxon>Streptophyta</taxon>
        <taxon>Embryophyta</taxon>
        <taxon>Tracheophyta</taxon>
        <taxon>Spermatophyta</taxon>
        <taxon>Magnoliopsida</taxon>
        <taxon>Liliopsida</taxon>
        <taxon>Poales</taxon>
        <taxon>Poaceae</taxon>
        <taxon>BOP clade</taxon>
        <taxon>Pooideae</taxon>
        <taxon>Poodae</taxon>
        <taxon>Poeae</taxon>
        <taxon>Poeae Chloroplast Group 1 (Aveneae type)</taxon>
        <taxon>Aveninae</taxon>
        <taxon>Avena</taxon>
    </lineage>
</organism>
<sequence length="696" mass="75977">MARDPLPKHPPSPTPSESAEKLALPVGAEAELRSDDPGFLGSFYEVTITGHLVSSGRYKVVYSTLVDDDGGPLEETAAAAAVRPRPPPSATGRGFALHEAVEALHNEGWWAGVVSAVPRLGVYEVAFPTSRERMEFQETALRPHRVFLAGRWVPAAEVVLGDGSPLFREGTQVEVSKSAKSFGESWSPASVLKVIGATNFLVQYMHIGSGGELATEILDVQYIRPAHTGRKYRFSRSSCVEVMHEGSWWPAVIHDILGSGIDKYVVKLKSHETDMDDVEFVDELTVENTQLRPRFHWNGKTWLRCLEEKSANVPTAASRKRSISYALSLQKEVGESSEEHGSYREKKLKNSDVASEPIPPLSPVCNENYPRETVKQGNTVLAPPSLPPTAGFARFSHSSFAQSSHLEQASSRKTIIPSVPAAPKSRQLQALLFGTFGQPRTLPQALEQASSQKTIIPSVQPAPQCRQLQASLFGTFGQPRTLPQGPFSAKRSLTPDFGCVAGVGFGTDLSSKTAECGPAMVQCTSESNLFSEKPATSRSLSSGVMSHTTESEPADSLTNTKGTDDDRVSESLAVQHLPFEKTSPVWARVDAMGIFSEMPQRPNMNQFLQHGPELREGMALGLMLCFANLAEIIDRLDGHEDGSGGELMQCLSVLEANGFDVRVLRSRLEALLSRKEPCNDHGGNAMKVCRRWSRRY</sequence>
<evidence type="ECO:0000313" key="1">
    <source>
        <dbReference type="EnsemblPlants" id="AVESA.00010b.r2.2DG0395150.1.CDS"/>
    </source>
</evidence>
<evidence type="ECO:0000313" key="2">
    <source>
        <dbReference type="Proteomes" id="UP001732700"/>
    </source>
</evidence>
<reference evidence="1" key="2">
    <citation type="submission" date="2025-09" db="UniProtKB">
        <authorList>
            <consortium name="EnsemblPlants"/>
        </authorList>
    </citation>
    <scope>IDENTIFICATION</scope>
</reference>
<proteinExistence type="predicted"/>
<protein>
    <submittedName>
        <fullName evidence="1">Uncharacterized protein</fullName>
    </submittedName>
</protein>
<dbReference type="EnsemblPlants" id="AVESA.00010b.r2.2DG0395150.1">
    <property type="protein sequence ID" value="AVESA.00010b.r2.2DG0395150.1.CDS"/>
    <property type="gene ID" value="AVESA.00010b.r2.2DG0395150"/>
</dbReference>